<dbReference type="EMBL" id="KK785109">
    <property type="protein sequence ID" value="KDO49466.1"/>
    <property type="molecule type" value="Genomic_DNA"/>
</dbReference>
<proteinExistence type="predicted"/>
<sequence length="106" mass="11991">MSNIFMKSEALCCCCCCTTGFLGSESVLFSEDFVNSGSGGVFKLFCSPQHPQLLLASRYFFILVVLTFSSLSFLLIYKKSINFYFFNQLSLCLDDDDHKKVNYILS</sequence>
<reference evidence="2 3" key="1">
    <citation type="submission" date="2014-04" db="EMBL/GenBank/DDBJ databases">
        <authorList>
            <consortium name="International Citrus Genome Consortium"/>
            <person name="Gmitter F."/>
            <person name="Chen C."/>
            <person name="Farmerie W."/>
            <person name="Harkins T."/>
            <person name="Desany B."/>
            <person name="Mohiuddin M."/>
            <person name="Kodira C."/>
            <person name="Borodovsky M."/>
            <person name="Lomsadze A."/>
            <person name="Burns P."/>
            <person name="Jenkins J."/>
            <person name="Prochnik S."/>
            <person name="Shu S."/>
            <person name="Chapman J."/>
            <person name="Pitluck S."/>
            <person name="Schmutz J."/>
            <person name="Rokhsar D."/>
        </authorList>
    </citation>
    <scope>NUCLEOTIDE SEQUENCE</scope>
</reference>
<evidence type="ECO:0000313" key="2">
    <source>
        <dbReference type="EMBL" id="KDO49466.1"/>
    </source>
</evidence>
<keyword evidence="3" id="KW-1185">Reference proteome</keyword>
<accession>A0A067EEV4</accession>
<organism evidence="2 3">
    <name type="scientific">Citrus sinensis</name>
    <name type="common">Sweet orange</name>
    <name type="synonym">Citrus aurantium var. sinensis</name>
    <dbReference type="NCBI Taxonomy" id="2711"/>
    <lineage>
        <taxon>Eukaryota</taxon>
        <taxon>Viridiplantae</taxon>
        <taxon>Streptophyta</taxon>
        <taxon>Embryophyta</taxon>
        <taxon>Tracheophyta</taxon>
        <taxon>Spermatophyta</taxon>
        <taxon>Magnoliopsida</taxon>
        <taxon>eudicotyledons</taxon>
        <taxon>Gunneridae</taxon>
        <taxon>Pentapetalae</taxon>
        <taxon>rosids</taxon>
        <taxon>malvids</taxon>
        <taxon>Sapindales</taxon>
        <taxon>Rutaceae</taxon>
        <taxon>Aurantioideae</taxon>
        <taxon>Citrus</taxon>
    </lineage>
</organism>
<gene>
    <name evidence="2" type="ORF">CISIN_1g035753mg</name>
</gene>
<keyword evidence="1" id="KW-1133">Transmembrane helix</keyword>
<dbReference type="AlphaFoldDB" id="A0A067EEV4"/>
<feature type="transmembrane region" description="Helical" evidence="1">
    <location>
        <begin position="54"/>
        <end position="77"/>
    </location>
</feature>
<evidence type="ECO:0000313" key="3">
    <source>
        <dbReference type="Proteomes" id="UP000027120"/>
    </source>
</evidence>
<keyword evidence="1" id="KW-0812">Transmembrane</keyword>
<evidence type="ECO:0000256" key="1">
    <source>
        <dbReference type="SAM" id="Phobius"/>
    </source>
</evidence>
<dbReference type="Proteomes" id="UP000027120">
    <property type="component" value="Unassembled WGS sequence"/>
</dbReference>
<protein>
    <submittedName>
        <fullName evidence="2">Uncharacterized protein</fullName>
    </submittedName>
</protein>
<name>A0A067EEV4_CITSI</name>
<keyword evidence="1" id="KW-0472">Membrane</keyword>